<accession>A0A9P1M356</accession>
<evidence type="ECO:0000256" key="1">
    <source>
        <dbReference type="PROSITE-ProRule" id="PRU00723"/>
    </source>
</evidence>
<dbReference type="InterPro" id="IPR052055">
    <property type="entry name" value="Hepadnavirus_pol/RT"/>
</dbReference>
<evidence type="ECO:0000313" key="6">
    <source>
        <dbReference type="EMBL" id="CAL4804856.1"/>
    </source>
</evidence>
<gene>
    <name evidence="4" type="ORF">C1SCF055_LOCUS42182</name>
</gene>
<keyword evidence="1" id="KW-0863">Zinc-finger</keyword>
<feature type="region of interest" description="Disordered" evidence="2">
    <location>
        <begin position="658"/>
        <end position="699"/>
    </location>
</feature>
<feature type="compositionally biased region" description="Low complexity" evidence="2">
    <location>
        <begin position="107"/>
        <end position="118"/>
    </location>
</feature>
<reference evidence="5" key="2">
    <citation type="submission" date="2024-04" db="EMBL/GenBank/DDBJ databases">
        <authorList>
            <person name="Chen Y."/>
            <person name="Shah S."/>
            <person name="Dougan E. K."/>
            <person name="Thang M."/>
            <person name="Chan C."/>
        </authorList>
    </citation>
    <scope>NUCLEOTIDE SEQUENCE [LARGE SCALE GENOMIC DNA]</scope>
</reference>
<dbReference type="EMBL" id="CAMXCT010006641">
    <property type="protein sequence ID" value="CAI4017544.1"/>
    <property type="molecule type" value="Genomic_DNA"/>
</dbReference>
<keyword evidence="1" id="KW-0862">Zinc</keyword>
<dbReference type="PROSITE" id="PS50103">
    <property type="entry name" value="ZF_C3H1"/>
    <property type="match status" value="1"/>
</dbReference>
<feature type="zinc finger region" description="C3H1-type" evidence="1">
    <location>
        <begin position="1162"/>
        <end position="1190"/>
    </location>
</feature>
<sequence length="2132" mass="236384">MEMEVQQDGAAEGSPEEVGTILGLLRRVGLTGPKLALQLGEEEELAHQLADRARLEYKPWICRLVTGQVKDAYDSVMMDSRLPGEMAPPAVQNIMDAVSSQLKSREPGGPSTGSGPQPVVIVVPKLGRKKRVHVGRRQTEEEAQDAEEEKVLKALLVELEMVCAPVLEKAGEAADPARARRALLGKYRPSTVRRYLAYWRWTMSVSDEPPKTGTQLVDYLHAREEEGMGPSVPLSVQKAVAWFETLAGLEQSRGMSSDPLVGLVVRDLLRKLESGAPPRKRAPRMITCFLPALEEIVMDAAQSHCMRAGAWMKLVKVWASLRFDDMAHMRTEMVTAYEGKFAGLMKRTKTTGAGKRVKELPFFISEEAWVAHPNWMEEGLRSLRHALGDGFELVVPMGASTGTAVNAVMPYQEAVAWSGEVMREMKGPAGHKLVPEGWERFWTEHSERSTMTSCLAALGIPKPDRDLLGRWKPEGSDQYVRTYNAVVRRLQRTFAEPIRKGEGYKTYDEGAVLEEMKSWLVEKWNVGKEVASRAVENWKIRIQPDEPFMDLLREGECAEKSEGQKKAAASSAESSSSSDSSTSGSPEVKRRKGVERLDEVRREGFVVVYNRIDRGKLHRGGGCWMAKQRKFKKAKAYDELPTPEEYTSRCRLCWPQKEEEMSSSDSEDEVSEGGAVGPVANDCLYSPVDGEPGETSGEDTRSVKSLAAALLSGGVLGSHPRPACGFAVEVLGSHPGPECLSAWVEGALVDAPPRVPPHGAHGEVRSFCLGGPRPPGRWWPSDLWVYAATPAAWAREGNMPPLVLTAEQEAAALPKGGADLKFLLERNDVPSKVMALWFHIGVVTMEKFANIAKDVADLTEVLKDHLDIDQGRSLEERVQVAAVVCAWSNAKARIQRAAEMEAEMDTKDWTKPMVSSEWLAMKSGLERVVGALDDKVTPSKEYVEKKLQEVEAGDYRAEELSEVVSRDEVDPDSMVPQWDARGNLTVRKGASRVKEPENPEALRRRLTVMRNAYQMIALKHTNRPELQGDYTRTFEEFKEYLLGEHVYGLNARDAEGYTIAAPPFRLVLAYEKAVRKDAVQRVNKEGETFPRALKLAWRDPTTKERHFTTPLALYAKRPAPQAPPWKVQESPPPKKTRPDQKGGKGKNKGGGKQLPGCATHNKEGTPICFRFNTAGEKCKMQKCRFSHQCGICFSTKHPMYQCDGNKRQPPDTAGGGARKEKAELGNIMADFSFEAMKRQLRRKGAVAVMEQPEDLGKPATPRIPGQRPASMWQFPQHAMVAAMEEVESVALAQLDFGTESVKPTRLLLRVLGPLHPRMFPGMPSLDEEGNYMGPLPKMKGTPLIGKVGGKFRREEKGEGLEEEVDPFFPPVMGGVGAARGCSWKGNVVPFHDGGCLLSPGRWDLGKRVYPEGEEWANLRARLRRIVVQKAGGEEALERECFSMARGEEGCRLVRDEGLEEAIVEELVSFCKGGDDLKGVEQGQPFRLSLMEALLKEAGDGDYEFLDEAKAGLPLGVKSQLPMTPAAFERQTEWSLVDDPTEECELSRSNYPSAAVHEDHLRSHLEAEVKEGLIEKLGVKEFEERFGPDRAVAALAVLVEDEETGKKRVIHDASHGVRVNHRIRCQDKLRMPGGREKRCLLEKFEKAKDVVFSLIGDFEKAHRRFKYCSSEQGYLACKVSDHDPFVYVNKVGTFGVSSTPYWWSRLSGALLRLVHYLLGPGVPIEMLLYADDLETMGIGKEGRKGLVLAYVVMAAMRAPFKWKKQRGGLQTEWIGLFTDYSRYAFGLSEKRADWLVRWMEGVCQEKVVDPREFVAVLGRLGFASLALPWEKPRLKAGGRMEEVKWEPPTQKGGLVFFTDARASEKDACIGGYLRVSEDLMQCPWFSIDVDEELAPWMRSKGGSPKRVIAALELLATLVAVKLWGGRFPGGLKGKMKAFTDNRGNSFALAKGMSTKFPLTVLLMELAEELRCLNMRLDLEWLRREENEQADALSNGDWSLFNPELRESFDERGRYPIPGVDLRDVPIGDTTDAPWAGTQMGGKTAALPLNGGFVSRRASRMSLPADLDLKSPECLQGPAKAAVRGDFVTSCAGFRSSKGLVSSASSVCCQAAPADATRPRVADGVKAAEAPWLC</sequence>
<evidence type="ECO:0000313" key="5">
    <source>
        <dbReference type="EMBL" id="CAL1170919.1"/>
    </source>
</evidence>
<evidence type="ECO:0000313" key="7">
    <source>
        <dbReference type="Proteomes" id="UP001152797"/>
    </source>
</evidence>
<dbReference type="Proteomes" id="UP001152797">
    <property type="component" value="Unassembled WGS sequence"/>
</dbReference>
<evidence type="ECO:0000259" key="3">
    <source>
        <dbReference type="PROSITE" id="PS50103"/>
    </source>
</evidence>
<comment type="caution">
    <text evidence="4">The sequence shown here is derived from an EMBL/GenBank/DDBJ whole genome shotgun (WGS) entry which is preliminary data.</text>
</comment>
<protein>
    <submittedName>
        <fullName evidence="6">Sulfur deprivation response regulator</fullName>
    </submittedName>
</protein>
<feature type="region of interest" description="Disordered" evidence="2">
    <location>
        <begin position="1109"/>
        <end position="1159"/>
    </location>
</feature>
<keyword evidence="1" id="KW-0479">Metal-binding</keyword>
<proteinExistence type="predicted"/>
<feature type="compositionally biased region" description="Acidic residues" evidence="2">
    <location>
        <begin position="661"/>
        <end position="671"/>
    </location>
</feature>
<evidence type="ECO:0000256" key="2">
    <source>
        <dbReference type="SAM" id="MobiDB-lite"/>
    </source>
</evidence>
<feature type="region of interest" description="Disordered" evidence="2">
    <location>
        <begin position="100"/>
        <end position="119"/>
    </location>
</feature>
<dbReference type="EMBL" id="CAMXCT020006641">
    <property type="protein sequence ID" value="CAL1170919.1"/>
    <property type="molecule type" value="Genomic_DNA"/>
</dbReference>
<feature type="domain" description="C3H1-type" evidence="3">
    <location>
        <begin position="1162"/>
        <end position="1190"/>
    </location>
</feature>
<dbReference type="EMBL" id="CAMXCT030006641">
    <property type="protein sequence ID" value="CAL4804856.1"/>
    <property type="molecule type" value="Genomic_DNA"/>
</dbReference>
<name>A0A9P1M356_9DINO</name>
<dbReference type="PANTHER" id="PTHR33050:SF7">
    <property type="entry name" value="RIBONUCLEASE H"/>
    <property type="match status" value="1"/>
</dbReference>
<evidence type="ECO:0000313" key="4">
    <source>
        <dbReference type="EMBL" id="CAI4017544.1"/>
    </source>
</evidence>
<feature type="region of interest" description="Disordered" evidence="2">
    <location>
        <begin position="559"/>
        <end position="594"/>
    </location>
</feature>
<keyword evidence="7" id="KW-1185">Reference proteome</keyword>
<dbReference type="PANTHER" id="PTHR33050">
    <property type="entry name" value="REVERSE TRANSCRIPTASE DOMAIN-CONTAINING PROTEIN"/>
    <property type="match status" value="1"/>
</dbReference>
<organism evidence="4">
    <name type="scientific">Cladocopium goreaui</name>
    <dbReference type="NCBI Taxonomy" id="2562237"/>
    <lineage>
        <taxon>Eukaryota</taxon>
        <taxon>Sar</taxon>
        <taxon>Alveolata</taxon>
        <taxon>Dinophyceae</taxon>
        <taxon>Suessiales</taxon>
        <taxon>Symbiodiniaceae</taxon>
        <taxon>Cladocopium</taxon>
    </lineage>
</organism>
<dbReference type="InterPro" id="IPR000571">
    <property type="entry name" value="Znf_CCCH"/>
</dbReference>
<feature type="compositionally biased region" description="Low complexity" evidence="2">
    <location>
        <begin position="566"/>
        <end position="585"/>
    </location>
</feature>
<dbReference type="GO" id="GO:0008270">
    <property type="term" value="F:zinc ion binding"/>
    <property type="evidence" value="ECO:0007669"/>
    <property type="project" value="UniProtKB-KW"/>
</dbReference>
<reference evidence="4" key="1">
    <citation type="submission" date="2022-10" db="EMBL/GenBank/DDBJ databases">
        <authorList>
            <person name="Chen Y."/>
            <person name="Dougan E. K."/>
            <person name="Chan C."/>
            <person name="Rhodes N."/>
            <person name="Thang M."/>
        </authorList>
    </citation>
    <scope>NUCLEOTIDE SEQUENCE</scope>
</reference>